<keyword evidence="1" id="KW-0732">Signal</keyword>
<protein>
    <submittedName>
        <fullName evidence="2">Uncharacterized protein</fullName>
    </submittedName>
</protein>
<proteinExistence type="predicted"/>
<reference evidence="2 3" key="1">
    <citation type="submission" date="2019-07" db="EMBL/GenBank/DDBJ databases">
        <title>De Novo Assembly of kiwifruit Actinidia rufa.</title>
        <authorList>
            <person name="Sugita-Konishi S."/>
            <person name="Sato K."/>
            <person name="Mori E."/>
            <person name="Abe Y."/>
            <person name="Kisaki G."/>
            <person name="Hamano K."/>
            <person name="Suezawa K."/>
            <person name="Otani M."/>
            <person name="Fukuda T."/>
            <person name="Manabe T."/>
            <person name="Gomi K."/>
            <person name="Tabuchi M."/>
            <person name="Akimitsu K."/>
            <person name="Kataoka I."/>
        </authorList>
    </citation>
    <scope>NUCLEOTIDE SEQUENCE [LARGE SCALE GENOMIC DNA]</scope>
    <source>
        <strain evidence="3">cv. Fuchu</strain>
    </source>
</reference>
<evidence type="ECO:0000256" key="1">
    <source>
        <dbReference type="SAM" id="SignalP"/>
    </source>
</evidence>
<sequence length="140" mass="14963">MPDSGSADMVHWTQLILASYLSTLLGRVGGLEASCEVKVRELLGEHVESGKILSAFVSFGVDAKIEKGHFVEVECGTCFSTLFVAGAVLDRILTTRMVWFVMPYLGFVPKVFEASLANPSPGAGWSRSSISPLVARGVVA</sequence>
<gene>
    <name evidence="2" type="ORF">Acr_03g0010010</name>
</gene>
<name>A0A7J0EF12_9ERIC</name>
<dbReference type="Proteomes" id="UP000585474">
    <property type="component" value="Unassembled WGS sequence"/>
</dbReference>
<accession>A0A7J0EF12</accession>
<evidence type="ECO:0000313" key="3">
    <source>
        <dbReference type="Proteomes" id="UP000585474"/>
    </source>
</evidence>
<keyword evidence="3" id="KW-1185">Reference proteome</keyword>
<comment type="caution">
    <text evidence="2">The sequence shown here is derived from an EMBL/GenBank/DDBJ whole genome shotgun (WGS) entry which is preliminary data.</text>
</comment>
<evidence type="ECO:0000313" key="2">
    <source>
        <dbReference type="EMBL" id="GFY84227.1"/>
    </source>
</evidence>
<dbReference type="EMBL" id="BJWL01000003">
    <property type="protein sequence ID" value="GFY84227.1"/>
    <property type="molecule type" value="Genomic_DNA"/>
</dbReference>
<feature type="signal peptide" evidence="1">
    <location>
        <begin position="1"/>
        <end position="30"/>
    </location>
</feature>
<feature type="chain" id="PRO_5029583374" evidence="1">
    <location>
        <begin position="31"/>
        <end position="140"/>
    </location>
</feature>
<dbReference type="AlphaFoldDB" id="A0A7J0EF12"/>
<organism evidence="2 3">
    <name type="scientific">Actinidia rufa</name>
    <dbReference type="NCBI Taxonomy" id="165716"/>
    <lineage>
        <taxon>Eukaryota</taxon>
        <taxon>Viridiplantae</taxon>
        <taxon>Streptophyta</taxon>
        <taxon>Embryophyta</taxon>
        <taxon>Tracheophyta</taxon>
        <taxon>Spermatophyta</taxon>
        <taxon>Magnoliopsida</taxon>
        <taxon>eudicotyledons</taxon>
        <taxon>Gunneridae</taxon>
        <taxon>Pentapetalae</taxon>
        <taxon>asterids</taxon>
        <taxon>Ericales</taxon>
        <taxon>Actinidiaceae</taxon>
        <taxon>Actinidia</taxon>
    </lineage>
</organism>